<name>A0ABD0UY00_DENTH</name>
<dbReference type="AlphaFoldDB" id="A0ABD0UY00"/>
<evidence type="ECO:0000256" key="1">
    <source>
        <dbReference type="SAM" id="MobiDB-lite"/>
    </source>
</evidence>
<dbReference type="Proteomes" id="UP001552299">
    <property type="component" value="Unassembled WGS sequence"/>
</dbReference>
<evidence type="ECO:0000313" key="2">
    <source>
        <dbReference type="EMBL" id="KAL0914983.1"/>
    </source>
</evidence>
<reference evidence="2 3" key="1">
    <citation type="journal article" date="2024" name="Plant Biotechnol. J.">
        <title>Dendrobium thyrsiflorum genome and its molecular insights into genes involved in important horticultural traits.</title>
        <authorList>
            <person name="Chen B."/>
            <person name="Wang J.Y."/>
            <person name="Zheng P.J."/>
            <person name="Li K.L."/>
            <person name="Liang Y.M."/>
            <person name="Chen X.F."/>
            <person name="Zhang C."/>
            <person name="Zhao X."/>
            <person name="He X."/>
            <person name="Zhang G.Q."/>
            <person name="Liu Z.J."/>
            <person name="Xu Q."/>
        </authorList>
    </citation>
    <scope>NUCLEOTIDE SEQUENCE [LARGE SCALE GENOMIC DNA]</scope>
    <source>
        <strain evidence="2">GZMU011</strain>
    </source>
</reference>
<dbReference type="EMBL" id="JANQDX010000012">
    <property type="protein sequence ID" value="KAL0914983.1"/>
    <property type="molecule type" value="Genomic_DNA"/>
</dbReference>
<comment type="caution">
    <text evidence="2">The sequence shown here is derived from an EMBL/GenBank/DDBJ whole genome shotgun (WGS) entry which is preliminary data.</text>
</comment>
<evidence type="ECO:0000313" key="3">
    <source>
        <dbReference type="Proteomes" id="UP001552299"/>
    </source>
</evidence>
<sequence>MESDGGNEDPIVPSFRAVMFIGLLNQRRQSTQPDRRNLISNHGLVGLNGRSAHLNGRRGQEQGGERAASVGEHSDAKLAFTTAERHRAEFGNDDQLLPLHFCYWYFTSPEHCSSSSSLYVLRGIVNCLQLYLELQVWNLTSPDLSINILAPSVHIDLA</sequence>
<protein>
    <submittedName>
        <fullName evidence="2">Uncharacterized protein</fullName>
    </submittedName>
</protein>
<gene>
    <name evidence="2" type="ORF">M5K25_015378</name>
</gene>
<keyword evidence="3" id="KW-1185">Reference proteome</keyword>
<feature type="region of interest" description="Disordered" evidence="1">
    <location>
        <begin position="50"/>
        <end position="71"/>
    </location>
</feature>
<organism evidence="2 3">
    <name type="scientific">Dendrobium thyrsiflorum</name>
    <name type="common">Pinecone-like raceme dendrobium</name>
    <name type="synonym">Orchid</name>
    <dbReference type="NCBI Taxonomy" id="117978"/>
    <lineage>
        <taxon>Eukaryota</taxon>
        <taxon>Viridiplantae</taxon>
        <taxon>Streptophyta</taxon>
        <taxon>Embryophyta</taxon>
        <taxon>Tracheophyta</taxon>
        <taxon>Spermatophyta</taxon>
        <taxon>Magnoliopsida</taxon>
        <taxon>Liliopsida</taxon>
        <taxon>Asparagales</taxon>
        <taxon>Orchidaceae</taxon>
        <taxon>Epidendroideae</taxon>
        <taxon>Malaxideae</taxon>
        <taxon>Dendrobiinae</taxon>
        <taxon>Dendrobium</taxon>
    </lineage>
</organism>
<accession>A0ABD0UY00</accession>
<proteinExistence type="predicted"/>